<dbReference type="RefSeq" id="WP_105355637.1">
    <property type="nucleotide sequence ID" value="NZ_PUIB01000017.1"/>
</dbReference>
<dbReference type="Pfam" id="PF04993">
    <property type="entry name" value="TfoX_N"/>
    <property type="match status" value="1"/>
</dbReference>
<dbReference type="SUPFAM" id="SSF159894">
    <property type="entry name" value="YgaC/TfoX-N like"/>
    <property type="match status" value="1"/>
</dbReference>
<accession>A0A2S8FNU9</accession>
<gene>
    <name evidence="2" type="ORF">C5Y98_16605</name>
</gene>
<dbReference type="GO" id="GO:0008168">
    <property type="term" value="F:methyltransferase activity"/>
    <property type="evidence" value="ECO:0007669"/>
    <property type="project" value="UniProtKB-KW"/>
</dbReference>
<protein>
    <submittedName>
        <fullName evidence="2">RNA methyltransferase</fullName>
    </submittedName>
</protein>
<keyword evidence="2" id="KW-0489">Methyltransferase</keyword>
<name>A0A2S8FNU9_9BACT</name>
<evidence type="ECO:0000313" key="3">
    <source>
        <dbReference type="Proteomes" id="UP000239388"/>
    </source>
</evidence>
<keyword evidence="2" id="KW-0808">Transferase</keyword>
<dbReference type="OrthoDB" id="214902at2"/>
<dbReference type="Gene3D" id="3.30.1460.30">
    <property type="entry name" value="YgaC/TfoX-N like chaperone"/>
    <property type="match status" value="1"/>
</dbReference>
<reference evidence="2 3" key="1">
    <citation type="submission" date="2018-02" db="EMBL/GenBank/DDBJ databases">
        <title>Comparative genomes isolates from brazilian mangrove.</title>
        <authorList>
            <person name="Araujo J.E."/>
            <person name="Taketani R.G."/>
            <person name="Silva M.C.P."/>
            <person name="Loureco M.V."/>
            <person name="Andreote F.D."/>
        </authorList>
    </citation>
    <scope>NUCLEOTIDE SEQUENCE [LARGE SCALE GENOMIC DNA]</scope>
    <source>
        <strain evidence="2 3">NAP PRIS-MGV</strain>
    </source>
</reference>
<dbReference type="GO" id="GO:0032259">
    <property type="term" value="P:methylation"/>
    <property type="evidence" value="ECO:0007669"/>
    <property type="project" value="UniProtKB-KW"/>
</dbReference>
<proteinExistence type="predicted"/>
<dbReference type="AlphaFoldDB" id="A0A2S8FNU9"/>
<dbReference type="InterPro" id="IPR007076">
    <property type="entry name" value="TfoX_N"/>
</dbReference>
<sequence>MTYNEVASVRVYRLLQRRKGFSGKRMFGGFGYLLHGNMCCGIWKDYLILRIGPDAYAEMLAKPHVKKFDITGKEMRGWVMVEAEGFQSDEDLRRLVDQAVTFTKSLPKKISMEKQ</sequence>
<organism evidence="2 3">
    <name type="scientific">Blastopirellula marina</name>
    <dbReference type="NCBI Taxonomy" id="124"/>
    <lineage>
        <taxon>Bacteria</taxon>
        <taxon>Pseudomonadati</taxon>
        <taxon>Planctomycetota</taxon>
        <taxon>Planctomycetia</taxon>
        <taxon>Pirellulales</taxon>
        <taxon>Pirellulaceae</taxon>
        <taxon>Blastopirellula</taxon>
    </lineage>
</organism>
<evidence type="ECO:0000313" key="2">
    <source>
        <dbReference type="EMBL" id="PQO33848.1"/>
    </source>
</evidence>
<evidence type="ECO:0000259" key="1">
    <source>
        <dbReference type="Pfam" id="PF04993"/>
    </source>
</evidence>
<dbReference type="Proteomes" id="UP000239388">
    <property type="component" value="Unassembled WGS sequence"/>
</dbReference>
<dbReference type="EMBL" id="PUIB01000017">
    <property type="protein sequence ID" value="PQO33848.1"/>
    <property type="molecule type" value="Genomic_DNA"/>
</dbReference>
<comment type="caution">
    <text evidence="2">The sequence shown here is derived from an EMBL/GenBank/DDBJ whole genome shotgun (WGS) entry which is preliminary data.</text>
</comment>
<feature type="domain" description="TfoX N-terminal" evidence="1">
    <location>
        <begin position="14"/>
        <end position="101"/>
    </location>
</feature>